<sequence>MFIGEYKHTIDEKGRTSIPSKFRGELASGCVVTRGLDKCLWVYPNGEWQKLAEKIADLPITQKNARSFARLMLAGASDVSLDRIGRVNLPSYLREYADIKKDVVIVGIYNRIEIWPAAAWENFKNEMEENSSEVAENLSEIGF</sequence>
<reference evidence="10" key="1">
    <citation type="submission" date="2017-09" db="EMBL/GenBank/DDBJ databases">
        <title>Depth-based differentiation of microbial function through sediment-hosted aquifers and enrichment of novel symbionts in the deep terrestrial subsurface.</title>
        <authorList>
            <person name="Probst A.J."/>
            <person name="Ladd B."/>
            <person name="Jarett J.K."/>
            <person name="Geller-Mcgrath D.E."/>
            <person name="Sieber C.M.K."/>
            <person name="Emerson J.B."/>
            <person name="Anantharaman K."/>
            <person name="Thomas B.C."/>
            <person name="Malmstrom R."/>
            <person name="Stieglmeier M."/>
            <person name="Klingl A."/>
            <person name="Woyke T."/>
            <person name="Ryan C.M."/>
            <person name="Banfield J.F."/>
        </authorList>
    </citation>
    <scope>NUCLEOTIDE SEQUENCE [LARGE SCALE GENOMIC DNA]</scope>
</reference>
<keyword evidence="5 7" id="KW-0238">DNA-binding</keyword>
<keyword evidence="3" id="KW-0677">Repeat</keyword>
<feature type="domain" description="SpoVT-AbrB" evidence="8">
    <location>
        <begin position="76"/>
        <end position="119"/>
    </location>
</feature>
<evidence type="ECO:0000256" key="2">
    <source>
        <dbReference type="ARBA" id="ARBA00022490"/>
    </source>
</evidence>
<gene>
    <name evidence="7" type="primary">mraZ</name>
    <name evidence="9" type="ORF">COT12_00840</name>
</gene>
<keyword evidence="2 7" id="KW-0963">Cytoplasm</keyword>
<dbReference type="InterPro" id="IPR007159">
    <property type="entry name" value="SpoVT-AbrB_dom"/>
</dbReference>
<feature type="domain" description="SpoVT-AbrB" evidence="8">
    <location>
        <begin position="5"/>
        <end position="47"/>
    </location>
</feature>
<dbReference type="GO" id="GO:0005737">
    <property type="term" value="C:cytoplasm"/>
    <property type="evidence" value="ECO:0007669"/>
    <property type="project" value="UniProtKB-UniRule"/>
</dbReference>
<dbReference type="PANTHER" id="PTHR34701">
    <property type="entry name" value="TRANSCRIPTIONAL REGULATOR MRAZ"/>
    <property type="match status" value="1"/>
</dbReference>
<dbReference type="AlphaFoldDB" id="A0A2M6YCN5"/>
<organism evidence="9 10">
    <name type="scientific">Candidatus Berkelbacteria bacterium CG08_land_8_20_14_0_20_39_8</name>
    <dbReference type="NCBI Taxonomy" id="1974511"/>
    <lineage>
        <taxon>Bacteria</taxon>
        <taxon>Candidatus Berkelbacteria</taxon>
    </lineage>
</organism>
<keyword evidence="9" id="KW-0132">Cell division</keyword>
<keyword evidence="4 7" id="KW-0805">Transcription regulation</keyword>
<dbReference type="GO" id="GO:0000976">
    <property type="term" value="F:transcription cis-regulatory region binding"/>
    <property type="evidence" value="ECO:0007669"/>
    <property type="project" value="TreeGrafter"/>
</dbReference>
<protein>
    <recommendedName>
        <fullName evidence="1 7">Transcriptional regulator MraZ</fullName>
    </recommendedName>
</protein>
<dbReference type="InterPro" id="IPR035644">
    <property type="entry name" value="MraZ_C"/>
</dbReference>
<dbReference type="InterPro" id="IPR038619">
    <property type="entry name" value="MraZ_sf"/>
</dbReference>
<proteinExistence type="inferred from homology"/>
<dbReference type="GO" id="GO:0003700">
    <property type="term" value="F:DNA-binding transcription factor activity"/>
    <property type="evidence" value="ECO:0007669"/>
    <property type="project" value="UniProtKB-UniRule"/>
</dbReference>
<evidence type="ECO:0000256" key="7">
    <source>
        <dbReference type="HAMAP-Rule" id="MF_01008"/>
    </source>
</evidence>
<dbReference type="Gene3D" id="3.40.1550.20">
    <property type="entry name" value="Transcriptional regulator MraZ domain"/>
    <property type="match status" value="1"/>
</dbReference>
<comment type="caution">
    <text evidence="9">The sequence shown here is derived from an EMBL/GenBank/DDBJ whole genome shotgun (WGS) entry which is preliminary data.</text>
</comment>
<dbReference type="GO" id="GO:2000143">
    <property type="term" value="P:negative regulation of DNA-templated transcription initiation"/>
    <property type="evidence" value="ECO:0007669"/>
    <property type="project" value="TreeGrafter"/>
</dbReference>
<dbReference type="CDD" id="cd16320">
    <property type="entry name" value="MraZ_N"/>
    <property type="match status" value="1"/>
</dbReference>
<comment type="similarity">
    <text evidence="7">Belongs to the MraZ family.</text>
</comment>
<dbReference type="InterPro" id="IPR003444">
    <property type="entry name" value="MraZ"/>
</dbReference>
<dbReference type="FunFam" id="3.40.1550.20:FF:000002">
    <property type="entry name" value="Transcriptional regulator MraZ"/>
    <property type="match status" value="1"/>
</dbReference>
<keyword evidence="6 7" id="KW-0804">Transcription</keyword>
<evidence type="ECO:0000259" key="8">
    <source>
        <dbReference type="PROSITE" id="PS51740"/>
    </source>
</evidence>
<dbReference type="SUPFAM" id="SSF89447">
    <property type="entry name" value="AbrB/MazE/MraZ-like"/>
    <property type="match status" value="1"/>
</dbReference>
<dbReference type="CDD" id="cd16321">
    <property type="entry name" value="MraZ_C"/>
    <property type="match status" value="1"/>
</dbReference>
<name>A0A2M6YCN5_9BACT</name>
<evidence type="ECO:0000256" key="4">
    <source>
        <dbReference type="ARBA" id="ARBA00023015"/>
    </source>
</evidence>
<dbReference type="InterPro" id="IPR020603">
    <property type="entry name" value="MraZ_dom"/>
</dbReference>
<accession>A0A2M6YCN5</accession>
<dbReference type="GO" id="GO:0051301">
    <property type="term" value="P:cell division"/>
    <property type="evidence" value="ECO:0007669"/>
    <property type="project" value="UniProtKB-KW"/>
</dbReference>
<dbReference type="Pfam" id="PF02381">
    <property type="entry name" value="MraZ"/>
    <property type="match status" value="2"/>
</dbReference>
<comment type="subcellular location">
    <subcellularLocation>
        <location evidence="7">Cytoplasm</location>
        <location evidence="7">Nucleoid</location>
    </subcellularLocation>
</comment>
<dbReference type="HAMAP" id="MF_01008">
    <property type="entry name" value="MraZ"/>
    <property type="match status" value="1"/>
</dbReference>
<evidence type="ECO:0000313" key="9">
    <source>
        <dbReference type="EMBL" id="PIU24466.1"/>
    </source>
</evidence>
<evidence type="ECO:0000256" key="5">
    <source>
        <dbReference type="ARBA" id="ARBA00023125"/>
    </source>
</evidence>
<evidence type="ECO:0000256" key="1">
    <source>
        <dbReference type="ARBA" id="ARBA00013860"/>
    </source>
</evidence>
<dbReference type="PANTHER" id="PTHR34701:SF1">
    <property type="entry name" value="TRANSCRIPTIONAL REGULATOR MRAZ"/>
    <property type="match status" value="1"/>
</dbReference>
<keyword evidence="9" id="KW-0131">Cell cycle</keyword>
<evidence type="ECO:0000256" key="3">
    <source>
        <dbReference type="ARBA" id="ARBA00022737"/>
    </source>
</evidence>
<dbReference type="GO" id="GO:0009295">
    <property type="term" value="C:nucleoid"/>
    <property type="evidence" value="ECO:0007669"/>
    <property type="project" value="UniProtKB-SubCell"/>
</dbReference>
<dbReference type="PROSITE" id="PS51740">
    <property type="entry name" value="SPOVT_ABRB"/>
    <property type="match status" value="2"/>
</dbReference>
<comment type="subunit">
    <text evidence="7">Forms oligomers.</text>
</comment>
<dbReference type="NCBIfam" id="TIGR00242">
    <property type="entry name" value="division/cell wall cluster transcriptional repressor MraZ"/>
    <property type="match status" value="1"/>
</dbReference>
<evidence type="ECO:0000256" key="6">
    <source>
        <dbReference type="ARBA" id="ARBA00023163"/>
    </source>
</evidence>
<evidence type="ECO:0000313" key="10">
    <source>
        <dbReference type="Proteomes" id="UP000229896"/>
    </source>
</evidence>
<dbReference type="InterPro" id="IPR035642">
    <property type="entry name" value="MraZ_N"/>
</dbReference>
<dbReference type="EMBL" id="PEXI01000030">
    <property type="protein sequence ID" value="PIU24466.1"/>
    <property type="molecule type" value="Genomic_DNA"/>
</dbReference>
<dbReference type="InterPro" id="IPR037914">
    <property type="entry name" value="SpoVT-AbrB_sf"/>
</dbReference>
<dbReference type="Proteomes" id="UP000229896">
    <property type="component" value="Unassembled WGS sequence"/>
</dbReference>